<keyword evidence="7" id="KW-1185">Reference proteome</keyword>
<feature type="DNA-binding region" description="H-T-H motif" evidence="4">
    <location>
        <begin position="28"/>
        <end position="47"/>
    </location>
</feature>
<evidence type="ECO:0000259" key="5">
    <source>
        <dbReference type="PROSITE" id="PS50977"/>
    </source>
</evidence>
<dbReference type="Gene3D" id="1.10.357.10">
    <property type="entry name" value="Tetracycline Repressor, domain 2"/>
    <property type="match status" value="1"/>
</dbReference>
<name>A0ABW9W7U6_9BURK</name>
<feature type="domain" description="HTH tetR-type" evidence="5">
    <location>
        <begin position="6"/>
        <end position="65"/>
    </location>
</feature>
<comment type="caution">
    <text evidence="6">The sequence shown here is derived from an EMBL/GenBank/DDBJ whole genome shotgun (WGS) entry which is preliminary data.</text>
</comment>
<reference evidence="6 7" key="1">
    <citation type="submission" date="2019-12" db="EMBL/GenBank/DDBJ databases">
        <title>Novel species isolated from a subtropical stream in China.</title>
        <authorList>
            <person name="Lu H."/>
        </authorList>
    </citation>
    <scope>NUCLEOTIDE SEQUENCE [LARGE SCALE GENOMIC DNA]</scope>
    <source>
        <strain evidence="6 7">CY42W</strain>
    </source>
</reference>
<keyword evidence="2 4" id="KW-0238">DNA-binding</keyword>
<dbReference type="SUPFAM" id="SSF48498">
    <property type="entry name" value="Tetracyclin repressor-like, C-terminal domain"/>
    <property type="match status" value="1"/>
</dbReference>
<dbReference type="SUPFAM" id="SSF46689">
    <property type="entry name" value="Homeodomain-like"/>
    <property type="match status" value="1"/>
</dbReference>
<dbReference type="InterPro" id="IPR050109">
    <property type="entry name" value="HTH-type_TetR-like_transc_reg"/>
</dbReference>
<dbReference type="PANTHER" id="PTHR30055">
    <property type="entry name" value="HTH-TYPE TRANSCRIPTIONAL REGULATOR RUTR"/>
    <property type="match status" value="1"/>
</dbReference>
<protein>
    <submittedName>
        <fullName evidence="6">TetR family transcriptional regulator</fullName>
    </submittedName>
</protein>
<dbReference type="InterPro" id="IPR001647">
    <property type="entry name" value="HTH_TetR"/>
</dbReference>
<dbReference type="Pfam" id="PF00440">
    <property type="entry name" value="TetR_N"/>
    <property type="match status" value="1"/>
</dbReference>
<evidence type="ECO:0000256" key="2">
    <source>
        <dbReference type="ARBA" id="ARBA00023125"/>
    </source>
</evidence>
<dbReference type="PANTHER" id="PTHR30055:SF234">
    <property type="entry name" value="HTH-TYPE TRANSCRIPTIONAL REGULATOR BETI"/>
    <property type="match status" value="1"/>
</dbReference>
<organism evidence="6 7">
    <name type="scientific">Duganella levis</name>
    <dbReference type="NCBI Taxonomy" id="2692169"/>
    <lineage>
        <taxon>Bacteria</taxon>
        <taxon>Pseudomonadati</taxon>
        <taxon>Pseudomonadota</taxon>
        <taxon>Betaproteobacteria</taxon>
        <taxon>Burkholderiales</taxon>
        <taxon>Oxalobacteraceae</taxon>
        <taxon>Telluria group</taxon>
        <taxon>Duganella</taxon>
    </lineage>
</organism>
<dbReference type="Proteomes" id="UP000642144">
    <property type="component" value="Unassembled WGS sequence"/>
</dbReference>
<keyword evidence="3" id="KW-0804">Transcription</keyword>
<evidence type="ECO:0000256" key="1">
    <source>
        <dbReference type="ARBA" id="ARBA00023015"/>
    </source>
</evidence>
<dbReference type="InterPro" id="IPR036271">
    <property type="entry name" value="Tet_transcr_reg_TetR-rel_C_sf"/>
</dbReference>
<accession>A0ABW9W7U6</accession>
<dbReference type="EMBL" id="WWCT01000030">
    <property type="protein sequence ID" value="MYN30048.1"/>
    <property type="molecule type" value="Genomic_DNA"/>
</dbReference>
<evidence type="ECO:0000256" key="3">
    <source>
        <dbReference type="ARBA" id="ARBA00023163"/>
    </source>
</evidence>
<evidence type="ECO:0000313" key="6">
    <source>
        <dbReference type="EMBL" id="MYN30048.1"/>
    </source>
</evidence>
<evidence type="ECO:0000313" key="7">
    <source>
        <dbReference type="Proteomes" id="UP000642144"/>
    </source>
</evidence>
<dbReference type="Pfam" id="PF21597">
    <property type="entry name" value="TetR_C_43"/>
    <property type="match status" value="1"/>
</dbReference>
<dbReference type="PRINTS" id="PR00455">
    <property type="entry name" value="HTHTETR"/>
</dbReference>
<gene>
    <name evidence="6" type="ORF">GTP69_26925</name>
</gene>
<keyword evidence="1" id="KW-0805">Transcription regulation</keyword>
<dbReference type="InterPro" id="IPR009057">
    <property type="entry name" value="Homeodomain-like_sf"/>
</dbReference>
<dbReference type="InterPro" id="IPR049445">
    <property type="entry name" value="TetR_SbtR-like_C"/>
</dbReference>
<dbReference type="PROSITE" id="PS50977">
    <property type="entry name" value="HTH_TETR_2"/>
    <property type="match status" value="1"/>
</dbReference>
<evidence type="ECO:0000256" key="4">
    <source>
        <dbReference type="PROSITE-ProRule" id="PRU00335"/>
    </source>
</evidence>
<proteinExistence type="predicted"/>
<sequence length="184" mass="19824">MRSDAQKNYDHLFEVGREVVAEQGADASMREVARRAGVGIGTLYRHFPSREALLDALLRKSFDQLTAKAGELETVASTGNALVLWLREMVTLTHSHRGVISAMTAAIAEPDSALHASCVSMRASGSHLLARAQAQGEARLDIDGADLFALVSALAWLNDQPLFASRVDRLFQVIASAILVQPAS</sequence>